<feature type="domain" description="PNPLA" evidence="6">
    <location>
        <begin position="150"/>
        <end position="344"/>
    </location>
</feature>
<feature type="compositionally biased region" description="Polar residues" evidence="5">
    <location>
        <begin position="596"/>
        <end position="607"/>
    </location>
</feature>
<keyword evidence="2 4" id="KW-0442">Lipid degradation</keyword>
<feature type="region of interest" description="Disordered" evidence="5">
    <location>
        <begin position="555"/>
        <end position="580"/>
    </location>
</feature>
<dbReference type="InterPro" id="IPR002641">
    <property type="entry name" value="PNPLA_dom"/>
</dbReference>
<dbReference type="GO" id="GO:0016042">
    <property type="term" value="P:lipid catabolic process"/>
    <property type="evidence" value="ECO:0007669"/>
    <property type="project" value="UniProtKB-UniRule"/>
</dbReference>
<dbReference type="InterPro" id="IPR016035">
    <property type="entry name" value="Acyl_Trfase/lysoPLipase"/>
</dbReference>
<gene>
    <name evidence="7" type="ORF">B9G98_01674</name>
</gene>
<feature type="compositionally biased region" description="Polar residues" evidence="5">
    <location>
        <begin position="614"/>
        <end position="626"/>
    </location>
</feature>
<dbReference type="GeneID" id="36515423"/>
<evidence type="ECO:0000256" key="2">
    <source>
        <dbReference type="ARBA" id="ARBA00022963"/>
    </source>
</evidence>
<sequence>MIPLLTRRDPNYDALIKEQASAQDYDEWLAASVKLDELLGLDRWKKHNASPLYDYELVSHRLNELREARLSGNIKKLLYLVRTTLSRNLGRMGDQELYKKCYSGTKTLISDYICECEAAIESLLEANNLDDSYLVQTLLQTRKAFGRTALVLSGGATLGLLHAGVIFELHEHNLLPKIVSGSSAGSIFAALICVTKEDEFDKLWNLRNQEIAIFHSAGIEETMWQHVQRFLIEGTWVDSVWIETMTKELLGDYTFLEAYNRTGRILNVTVSSSGVHDMPRLLNYLTSPNVLIWSAVCASCSLPLVFSSNTLMAKNPRTGEVFPWVKTTFIDGSVDNDLPLARLAEMFDVNHFIACQVNPHIAPLLHLSQHFSPQIPKKKLDDKIKLEENDIVNQHTLWSKTKSMLIGEVSHALQMMKQAGILEKTTSSLLNVMAQEYIGNITMLPSIELTDFANLLRNPTPGVLGAAMQRGRLATWPKLAITRNHCAIELKLDEAIMRVHSRMISKNANQLKAAMKMHHRNSEELLHSVRSHRSRYSLGTVRYSPSTNNVASITRRKSSVQIRPMYSPLNQSPALSRTSSGSNLVMVGRQAMTAPNSYSSSLATSPNGARKPRTLSTAVVEGSTNK</sequence>
<dbReference type="SUPFAM" id="SSF52151">
    <property type="entry name" value="FabD/lysophospholipase-like"/>
    <property type="match status" value="1"/>
</dbReference>
<feature type="region of interest" description="Disordered" evidence="5">
    <location>
        <begin position="596"/>
        <end position="626"/>
    </location>
</feature>
<dbReference type="RefSeq" id="XP_024664000.1">
    <property type="nucleotide sequence ID" value="XM_024808232.1"/>
</dbReference>
<accession>A0A2T0FGE8</accession>
<comment type="caution">
    <text evidence="4">Lacks conserved residue(s) required for the propagation of feature annotation.</text>
</comment>
<evidence type="ECO:0000313" key="8">
    <source>
        <dbReference type="Proteomes" id="UP000238350"/>
    </source>
</evidence>
<evidence type="ECO:0000256" key="1">
    <source>
        <dbReference type="ARBA" id="ARBA00022801"/>
    </source>
</evidence>
<evidence type="ECO:0000259" key="6">
    <source>
        <dbReference type="PROSITE" id="PS51635"/>
    </source>
</evidence>
<evidence type="ECO:0000256" key="4">
    <source>
        <dbReference type="PROSITE-ProRule" id="PRU01161"/>
    </source>
</evidence>
<dbReference type="GO" id="GO:0004806">
    <property type="term" value="F:triacylglycerol lipase activity"/>
    <property type="evidence" value="ECO:0007669"/>
    <property type="project" value="InterPro"/>
</dbReference>
<dbReference type="Gene3D" id="3.40.1090.10">
    <property type="entry name" value="Cytosolic phospholipase A2 catalytic domain"/>
    <property type="match status" value="2"/>
</dbReference>
<name>A0A2T0FGE8_9ASCO</name>
<dbReference type="Proteomes" id="UP000238350">
    <property type="component" value="Unassembled WGS sequence"/>
</dbReference>
<reference evidence="7 8" key="1">
    <citation type="submission" date="2017-04" db="EMBL/GenBank/DDBJ databases">
        <title>Genome sequencing of [Candida] sorbophila.</title>
        <authorList>
            <person name="Ahn J.O."/>
        </authorList>
    </citation>
    <scope>NUCLEOTIDE SEQUENCE [LARGE SCALE GENOMIC DNA]</scope>
    <source>
        <strain evidence="7 8">DS02</strain>
    </source>
</reference>
<feature type="short sequence motif" description="GXSXG" evidence="4">
    <location>
        <begin position="181"/>
        <end position="185"/>
    </location>
</feature>
<dbReference type="STRING" id="45607.A0A2T0FGE8"/>
<organism evidence="7 8">
    <name type="scientific">Wickerhamiella sorbophila</name>
    <dbReference type="NCBI Taxonomy" id="45607"/>
    <lineage>
        <taxon>Eukaryota</taxon>
        <taxon>Fungi</taxon>
        <taxon>Dikarya</taxon>
        <taxon>Ascomycota</taxon>
        <taxon>Saccharomycotina</taxon>
        <taxon>Dipodascomycetes</taxon>
        <taxon>Dipodascales</taxon>
        <taxon>Trichomonascaceae</taxon>
        <taxon>Wickerhamiella</taxon>
    </lineage>
</organism>
<dbReference type="Pfam" id="PF01734">
    <property type="entry name" value="Patatin"/>
    <property type="match status" value="1"/>
</dbReference>
<dbReference type="AlphaFoldDB" id="A0A2T0FGE8"/>
<dbReference type="Pfam" id="PF11815">
    <property type="entry name" value="DUF3336"/>
    <property type="match status" value="1"/>
</dbReference>
<proteinExistence type="predicted"/>
<evidence type="ECO:0000313" key="7">
    <source>
        <dbReference type="EMBL" id="PRT54054.1"/>
    </source>
</evidence>
<feature type="active site" description="Proton acceptor" evidence="4">
    <location>
        <position position="331"/>
    </location>
</feature>
<dbReference type="InterPro" id="IPR021771">
    <property type="entry name" value="Triacylglycerol_lipase_N"/>
</dbReference>
<keyword evidence="1 4" id="KW-0378">Hydrolase</keyword>
<dbReference type="GO" id="GO:0006641">
    <property type="term" value="P:triglyceride metabolic process"/>
    <property type="evidence" value="ECO:0007669"/>
    <property type="project" value="UniProtKB-ARBA"/>
</dbReference>
<dbReference type="InterPro" id="IPR050301">
    <property type="entry name" value="NTE"/>
</dbReference>
<evidence type="ECO:0000256" key="3">
    <source>
        <dbReference type="ARBA" id="ARBA00023098"/>
    </source>
</evidence>
<protein>
    <submittedName>
        <fullName evidence="7">Lipase 4</fullName>
    </submittedName>
</protein>
<keyword evidence="8" id="KW-1185">Reference proteome</keyword>
<dbReference type="PANTHER" id="PTHR14226:SF10">
    <property type="entry name" value="TRIACYLGLYCEROL LIPASE 4-RELATED"/>
    <property type="match status" value="1"/>
</dbReference>
<dbReference type="PROSITE" id="PS51635">
    <property type="entry name" value="PNPLA"/>
    <property type="match status" value="1"/>
</dbReference>
<dbReference type="EMBL" id="NDIQ01000001">
    <property type="protein sequence ID" value="PRT54054.1"/>
    <property type="molecule type" value="Genomic_DNA"/>
</dbReference>
<feature type="compositionally biased region" description="Polar residues" evidence="5">
    <location>
        <begin position="568"/>
        <end position="580"/>
    </location>
</feature>
<feature type="active site" description="Nucleophile" evidence="4">
    <location>
        <position position="183"/>
    </location>
</feature>
<comment type="caution">
    <text evidence="7">The sequence shown here is derived from an EMBL/GenBank/DDBJ whole genome shotgun (WGS) entry which is preliminary data.</text>
</comment>
<keyword evidence="3 4" id="KW-0443">Lipid metabolism</keyword>
<evidence type="ECO:0000256" key="5">
    <source>
        <dbReference type="SAM" id="MobiDB-lite"/>
    </source>
</evidence>
<dbReference type="OrthoDB" id="10049244at2759"/>
<dbReference type="PANTHER" id="PTHR14226">
    <property type="entry name" value="NEUROPATHY TARGET ESTERASE/SWISS CHEESE D.MELANOGASTER"/>
    <property type="match status" value="1"/>
</dbReference>